<dbReference type="PROSITE" id="PS51379">
    <property type="entry name" value="4FE4S_FER_2"/>
    <property type="match status" value="2"/>
</dbReference>
<comment type="caution">
    <text evidence="7">The sequence shown here is derived from an EMBL/GenBank/DDBJ whole genome shotgun (WGS) entry which is preliminary data.</text>
</comment>
<dbReference type="GO" id="GO:0046872">
    <property type="term" value="F:metal ion binding"/>
    <property type="evidence" value="ECO:0007669"/>
    <property type="project" value="UniProtKB-KW"/>
</dbReference>
<evidence type="ECO:0000256" key="1">
    <source>
        <dbReference type="ARBA" id="ARBA00022485"/>
    </source>
</evidence>
<gene>
    <name evidence="7" type="ORF">TQ35_08765</name>
</gene>
<dbReference type="InterPro" id="IPR009051">
    <property type="entry name" value="Helical_ferredxn"/>
</dbReference>
<dbReference type="InterPro" id="IPR017896">
    <property type="entry name" value="4Fe4S_Fe-S-bd"/>
</dbReference>
<dbReference type="PROSITE" id="PS00198">
    <property type="entry name" value="4FE4S_FER_1"/>
    <property type="match status" value="2"/>
</dbReference>
<reference evidence="7" key="1">
    <citation type="submission" date="2015-03" db="EMBL/GenBank/DDBJ databases">
        <title>Metagenome Sequencing of an Archaeal-Dominated Microbial Community from a Hot Spring at the Los Azufres Geothermal Field, Mexico.</title>
        <authorList>
            <person name="Servin-Garciduenas L.E."/>
            <person name="Martinez-Romero E."/>
        </authorList>
    </citation>
    <scope>NUCLEOTIDE SEQUENCE [LARGE SCALE GENOMIC DNA]</scope>
    <source>
        <strain evidence="7">AZ1-454</strain>
    </source>
</reference>
<dbReference type="GO" id="GO:0016491">
    <property type="term" value="F:oxidoreductase activity"/>
    <property type="evidence" value="ECO:0007669"/>
    <property type="project" value="UniProtKB-ARBA"/>
</dbReference>
<evidence type="ECO:0000256" key="5">
    <source>
        <dbReference type="ARBA" id="ARBA00023014"/>
    </source>
</evidence>
<proteinExistence type="predicted"/>
<dbReference type="Pfam" id="PF13183">
    <property type="entry name" value="Fer4_8"/>
    <property type="match status" value="1"/>
</dbReference>
<organism evidence="7">
    <name type="scientific">Candidatus Aramenus sulfurataquae</name>
    <dbReference type="NCBI Taxonomy" id="1326980"/>
    <lineage>
        <taxon>Archaea</taxon>
        <taxon>Thermoproteota</taxon>
        <taxon>Thermoprotei</taxon>
        <taxon>Sulfolobales</taxon>
        <taxon>Sulfolobaceae</taxon>
        <taxon>Candidatus Aramenus</taxon>
    </lineage>
</organism>
<keyword evidence="3" id="KW-0677">Repeat</keyword>
<keyword evidence="1" id="KW-0004">4Fe-4S</keyword>
<name>A0A0F2LMY6_9CREN</name>
<keyword evidence="2" id="KW-0479">Metal-binding</keyword>
<dbReference type="PANTHER" id="PTHR32479:SF17">
    <property type="entry name" value="GLYCOLATE OXIDASE IRON-SULFUR SUBUNIT"/>
    <property type="match status" value="1"/>
</dbReference>
<evidence type="ECO:0000256" key="2">
    <source>
        <dbReference type="ARBA" id="ARBA00022723"/>
    </source>
</evidence>
<sequence length="337" mass="37697">MGVGLKLDKLELDKCVHCGFCLEVCPTYVITRSEVHSPRGRILAVRLGVKSEGLETCVFCRRCEAACPSGVEYGKAISSYRRADVTKKLVHRILENPGLLYASLKVYSRSSSPIALRIKEFVKSYQPPLQYKDKNAELLLFPGCLNSVVYRSTVEKATNYLRRFYKVEVYNGCCGLPHYAEGEKERALKIAEKLREAFKGKVVVSLSSNCTAHMREMGLDVFDFAEFVVKKNLPLPQREITVTVHDPCHASLVGLNKYTREMLKRMGAKIVEMEDPSFECGAGGSYFIFNPELSRRIAEEKGRKVKATGVENVISTNQACSLALSLHGKVFHVADLL</sequence>
<dbReference type="AlphaFoldDB" id="A0A0F2LMY6"/>
<evidence type="ECO:0000313" key="7">
    <source>
        <dbReference type="EMBL" id="KJR78154.1"/>
    </source>
</evidence>
<keyword evidence="5" id="KW-0411">Iron-sulfur</keyword>
<protein>
    <recommendedName>
        <fullName evidence="6">4Fe-4S ferredoxin-type domain-containing protein</fullName>
    </recommendedName>
</protein>
<keyword evidence="4" id="KW-0408">Iron</keyword>
<accession>A0A0F2LMY6</accession>
<dbReference type="InterPro" id="IPR004017">
    <property type="entry name" value="Cys_rich_dom"/>
</dbReference>
<evidence type="ECO:0000256" key="4">
    <source>
        <dbReference type="ARBA" id="ARBA00023004"/>
    </source>
</evidence>
<dbReference type="Gene3D" id="1.10.1060.10">
    <property type="entry name" value="Alpha-helical ferredoxin"/>
    <property type="match status" value="1"/>
</dbReference>
<dbReference type="Pfam" id="PF02754">
    <property type="entry name" value="CCG"/>
    <property type="match status" value="2"/>
</dbReference>
<evidence type="ECO:0000259" key="6">
    <source>
        <dbReference type="PROSITE" id="PS51379"/>
    </source>
</evidence>
<feature type="domain" description="4Fe-4S ferredoxin-type" evidence="6">
    <location>
        <begin position="6"/>
        <end position="35"/>
    </location>
</feature>
<feature type="domain" description="4Fe-4S ferredoxin-type" evidence="6">
    <location>
        <begin position="48"/>
        <end position="77"/>
    </location>
</feature>
<dbReference type="GO" id="GO:0051539">
    <property type="term" value="F:4 iron, 4 sulfur cluster binding"/>
    <property type="evidence" value="ECO:0007669"/>
    <property type="project" value="UniProtKB-KW"/>
</dbReference>
<dbReference type="SUPFAM" id="SSF46548">
    <property type="entry name" value="alpha-helical ferredoxin"/>
    <property type="match status" value="1"/>
</dbReference>
<dbReference type="PATRIC" id="fig|1326980.8.peg.742"/>
<dbReference type="PANTHER" id="PTHR32479">
    <property type="entry name" value="GLYCOLATE OXIDASE IRON-SULFUR SUBUNIT"/>
    <property type="match status" value="1"/>
</dbReference>
<evidence type="ECO:0000256" key="3">
    <source>
        <dbReference type="ARBA" id="ARBA00022737"/>
    </source>
</evidence>
<dbReference type="InterPro" id="IPR017900">
    <property type="entry name" value="4Fe4S_Fe_S_CS"/>
</dbReference>
<dbReference type="EMBL" id="JZWS01000190">
    <property type="protein sequence ID" value="KJR78154.1"/>
    <property type="molecule type" value="Genomic_DNA"/>
</dbReference>